<reference evidence="5" key="1">
    <citation type="journal article" date="2015" name="Genome Announc.">
        <title>Genome sequence of the AIDS-associated pathogen Penicillium marneffei (ATCC18224) and its near taxonomic relative Talaromyces stipitatus (ATCC10500).</title>
        <authorList>
            <person name="Nierman W.C."/>
            <person name="Fedorova-Abrams N.D."/>
            <person name="Andrianopoulos A."/>
        </authorList>
    </citation>
    <scope>NUCLEOTIDE SEQUENCE [LARGE SCALE GENOMIC DNA]</scope>
    <source>
        <strain evidence="5">ATCC 10500 / CBS 375.48 / QM 6759 / NRRL 1006</strain>
    </source>
</reference>
<dbReference type="PhylomeDB" id="B8MHG9"/>
<dbReference type="RefSeq" id="XP_002484382.1">
    <property type="nucleotide sequence ID" value="XM_002484337.1"/>
</dbReference>
<dbReference type="OMA" id="TEEIRCT"/>
<dbReference type="Pfam" id="PF00755">
    <property type="entry name" value="Carn_acyltransf"/>
    <property type="match status" value="1"/>
</dbReference>
<dbReference type="eggNOG" id="KOG3717">
    <property type="taxonomic scope" value="Eukaryota"/>
</dbReference>
<dbReference type="VEuPathDB" id="FungiDB:TSTA_022050"/>
<dbReference type="HOGENOM" id="CLU_994590_0_0_1"/>
<dbReference type="InParanoid" id="B8MHG9"/>
<sequence>MEHALLDGTSTNPLKSFLIEGVKEEQDFIARQKDGQNGVTAGPMEWLPVITDSVIDGRVSAIQRDFEARTPLYTFEGFTLSSVSEALFRNAKIAPKAGVQLAIQLASQRFFGYHPSSVETVSLTHYHHGRSAVTQTLWPAVVDFCSFYTDHNATEDQHRELFIAAAATLTNRLARAFQSGAFFRYMLALQGLLEDGDEVPSLFSDDVYKRSQRPILTTDCLDTDVFESGIVLEPPGSIWIHYQVLKESVVFSIWGHDADLTEFRRQLDIAIMDIKTLLRE</sequence>
<gene>
    <name evidence="4" type="ORF">TSTA_022050</name>
</gene>
<dbReference type="Proteomes" id="UP000001745">
    <property type="component" value="Unassembled WGS sequence"/>
</dbReference>
<dbReference type="PANTHER" id="PTHR22589:SF103">
    <property type="entry name" value="CARNITINE O-ACETYL-TRANSFERASE, ISOFORM A-RELATED"/>
    <property type="match status" value="1"/>
</dbReference>
<dbReference type="GO" id="GO:0016746">
    <property type="term" value="F:acyltransferase activity"/>
    <property type="evidence" value="ECO:0007669"/>
    <property type="project" value="InterPro"/>
</dbReference>
<dbReference type="InterPro" id="IPR000542">
    <property type="entry name" value="Carn_acyl_trans"/>
</dbReference>
<dbReference type="InterPro" id="IPR023213">
    <property type="entry name" value="CAT-like_dom_sf"/>
</dbReference>
<dbReference type="OrthoDB" id="5412416at2759"/>
<evidence type="ECO:0000313" key="5">
    <source>
        <dbReference type="Proteomes" id="UP000001745"/>
    </source>
</evidence>
<dbReference type="PANTHER" id="PTHR22589">
    <property type="entry name" value="CARNITINE O-ACYLTRANSFERASE"/>
    <property type="match status" value="1"/>
</dbReference>
<organism evidence="4 5">
    <name type="scientific">Talaromyces stipitatus (strain ATCC 10500 / CBS 375.48 / QM 6759 / NRRL 1006)</name>
    <name type="common">Penicillium stipitatum</name>
    <dbReference type="NCBI Taxonomy" id="441959"/>
    <lineage>
        <taxon>Eukaryota</taxon>
        <taxon>Fungi</taxon>
        <taxon>Dikarya</taxon>
        <taxon>Ascomycota</taxon>
        <taxon>Pezizomycotina</taxon>
        <taxon>Eurotiomycetes</taxon>
        <taxon>Eurotiomycetidae</taxon>
        <taxon>Eurotiales</taxon>
        <taxon>Trichocomaceae</taxon>
        <taxon>Talaromyces</taxon>
        <taxon>Talaromyces sect. Talaromyces</taxon>
    </lineage>
</organism>
<dbReference type="GeneID" id="8098471"/>
<feature type="domain" description="Choline/carnitine acyltransferase" evidence="3">
    <location>
        <begin position="1"/>
        <end position="267"/>
    </location>
</feature>
<proteinExistence type="inferred from homology"/>
<feature type="active site" description="Proton acceptor" evidence="2">
    <location>
        <position position="3"/>
    </location>
</feature>
<evidence type="ECO:0000256" key="2">
    <source>
        <dbReference type="PIRSR" id="PIRSR600542-1"/>
    </source>
</evidence>
<dbReference type="Gene3D" id="3.30.559.10">
    <property type="entry name" value="Chloramphenicol acetyltransferase-like domain"/>
    <property type="match status" value="1"/>
</dbReference>
<keyword evidence="5" id="KW-1185">Reference proteome</keyword>
<comment type="similarity">
    <text evidence="1">Belongs to the carnitine/choline acetyltransferase family.</text>
</comment>
<protein>
    <recommendedName>
        <fullName evidence="3">Choline/carnitine acyltransferase domain-containing protein</fullName>
    </recommendedName>
</protein>
<dbReference type="EMBL" id="EQ962656">
    <property type="protein sequence ID" value="EED17148.1"/>
    <property type="molecule type" value="Genomic_DNA"/>
</dbReference>
<dbReference type="STRING" id="441959.B8MHG9"/>
<evidence type="ECO:0000259" key="3">
    <source>
        <dbReference type="Pfam" id="PF00755"/>
    </source>
</evidence>
<evidence type="ECO:0000256" key="1">
    <source>
        <dbReference type="ARBA" id="ARBA00005232"/>
    </source>
</evidence>
<name>B8MHG9_TALSN</name>
<dbReference type="InterPro" id="IPR039551">
    <property type="entry name" value="Cho/carn_acyl_trans"/>
</dbReference>
<evidence type="ECO:0000313" key="4">
    <source>
        <dbReference type="EMBL" id="EED17148.1"/>
    </source>
</evidence>
<dbReference type="AlphaFoldDB" id="B8MHG9"/>
<accession>B8MHG9</accession>
<dbReference type="SUPFAM" id="SSF52777">
    <property type="entry name" value="CoA-dependent acyltransferases"/>
    <property type="match status" value="1"/>
</dbReference>